<proteinExistence type="predicted"/>
<evidence type="ECO:0000313" key="2">
    <source>
        <dbReference type="EMBL" id="MFC0308886.1"/>
    </source>
</evidence>
<sequence>MITNANILLPQQLKSCQYTHLHTLPKGTPLYEQGDASHEFYFVEKGLVGLYHMLENGKESLVRIYKQGDYFGFRTLFGNGQYHCTARILQKSEIIRITPQNIDRFFAENASAVQMLFQILANELKDAENRLAKSAYLKSLDRIIDSICFLNENFPEYNWTNREIAEYTGCETETAIRITKELRRKNLI</sequence>
<dbReference type="PANTHER" id="PTHR24567">
    <property type="entry name" value="CRP FAMILY TRANSCRIPTIONAL REGULATORY PROTEIN"/>
    <property type="match status" value="1"/>
</dbReference>
<organism evidence="2 3">
    <name type="scientific">Gallibacterium trehalosifermentans</name>
    <dbReference type="NCBI Taxonomy" id="516935"/>
    <lineage>
        <taxon>Bacteria</taxon>
        <taxon>Pseudomonadati</taxon>
        <taxon>Pseudomonadota</taxon>
        <taxon>Gammaproteobacteria</taxon>
        <taxon>Pasteurellales</taxon>
        <taxon>Pasteurellaceae</taxon>
        <taxon>Gallibacterium</taxon>
    </lineage>
</organism>
<feature type="domain" description="Cyclic nucleotide-binding" evidence="1">
    <location>
        <begin position="13"/>
        <end position="123"/>
    </location>
</feature>
<dbReference type="RefSeq" id="WP_382369756.1">
    <property type="nucleotide sequence ID" value="NZ_JBHLWB010000003.1"/>
</dbReference>
<dbReference type="Gene3D" id="2.60.120.10">
    <property type="entry name" value="Jelly Rolls"/>
    <property type="match status" value="1"/>
</dbReference>
<dbReference type="SUPFAM" id="SSF51206">
    <property type="entry name" value="cAMP-binding domain-like"/>
    <property type="match status" value="1"/>
</dbReference>
<dbReference type="PANTHER" id="PTHR24567:SF74">
    <property type="entry name" value="HTH-TYPE TRANSCRIPTIONAL REGULATOR ARCR"/>
    <property type="match status" value="1"/>
</dbReference>
<dbReference type="InterPro" id="IPR018490">
    <property type="entry name" value="cNMP-bd_dom_sf"/>
</dbReference>
<accession>A0ABV6GZU7</accession>
<comment type="caution">
    <text evidence="2">The sequence shown here is derived from an EMBL/GenBank/DDBJ whole genome shotgun (WGS) entry which is preliminary data.</text>
</comment>
<dbReference type="EMBL" id="JBHLWB010000003">
    <property type="protein sequence ID" value="MFC0308886.1"/>
    <property type="molecule type" value="Genomic_DNA"/>
</dbReference>
<dbReference type="PROSITE" id="PS50042">
    <property type="entry name" value="CNMP_BINDING_3"/>
    <property type="match status" value="1"/>
</dbReference>
<name>A0ABV6GZU7_9PAST</name>
<dbReference type="InterPro" id="IPR014710">
    <property type="entry name" value="RmlC-like_jellyroll"/>
</dbReference>
<dbReference type="InterPro" id="IPR050397">
    <property type="entry name" value="Env_Response_Regulators"/>
</dbReference>
<dbReference type="Pfam" id="PF00027">
    <property type="entry name" value="cNMP_binding"/>
    <property type="match status" value="1"/>
</dbReference>
<protein>
    <submittedName>
        <fullName evidence="2">Crp/Fnr family transcriptional regulator</fullName>
    </submittedName>
</protein>
<evidence type="ECO:0000259" key="1">
    <source>
        <dbReference type="PROSITE" id="PS50042"/>
    </source>
</evidence>
<dbReference type="Proteomes" id="UP001589767">
    <property type="component" value="Unassembled WGS sequence"/>
</dbReference>
<dbReference type="InterPro" id="IPR000595">
    <property type="entry name" value="cNMP-bd_dom"/>
</dbReference>
<evidence type="ECO:0000313" key="3">
    <source>
        <dbReference type="Proteomes" id="UP001589767"/>
    </source>
</evidence>
<dbReference type="SMART" id="SM00100">
    <property type="entry name" value="cNMP"/>
    <property type="match status" value="1"/>
</dbReference>
<reference evidence="2 3" key="1">
    <citation type="submission" date="2024-09" db="EMBL/GenBank/DDBJ databases">
        <authorList>
            <person name="Sun Q."/>
            <person name="Mori K."/>
        </authorList>
    </citation>
    <scope>NUCLEOTIDE SEQUENCE [LARGE SCALE GENOMIC DNA]</scope>
    <source>
        <strain evidence="2 3">CCM 7539</strain>
    </source>
</reference>
<dbReference type="CDD" id="cd00038">
    <property type="entry name" value="CAP_ED"/>
    <property type="match status" value="1"/>
</dbReference>
<gene>
    <name evidence="2" type="ORF">ACFFHK_04070</name>
</gene>
<keyword evidence="3" id="KW-1185">Reference proteome</keyword>